<evidence type="ECO:0000256" key="1">
    <source>
        <dbReference type="SAM" id="Coils"/>
    </source>
</evidence>
<dbReference type="EMBL" id="QKYT01000769">
    <property type="protein sequence ID" value="RIA81611.1"/>
    <property type="molecule type" value="Genomic_DNA"/>
</dbReference>
<evidence type="ECO:0000313" key="2">
    <source>
        <dbReference type="EMBL" id="RIA81611.1"/>
    </source>
</evidence>
<dbReference type="EMBL" id="QKYT01000769">
    <property type="protein sequence ID" value="RIA81622.1"/>
    <property type="molecule type" value="Genomic_DNA"/>
</dbReference>
<keyword evidence="4" id="KW-1185">Reference proteome</keyword>
<evidence type="ECO:0000313" key="4">
    <source>
        <dbReference type="Proteomes" id="UP000265703"/>
    </source>
</evidence>
<organism evidence="2 4">
    <name type="scientific">Glomus cerebriforme</name>
    <dbReference type="NCBI Taxonomy" id="658196"/>
    <lineage>
        <taxon>Eukaryota</taxon>
        <taxon>Fungi</taxon>
        <taxon>Fungi incertae sedis</taxon>
        <taxon>Mucoromycota</taxon>
        <taxon>Glomeromycotina</taxon>
        <taxon>Glomeromycetes</taxon>
        <taxon>Glomerales</taxon>
        <taxon>Glomeraceae</taxon>
        <taxon>Glomus</taxon>
    </lineage>
</organism>
<proteinExistence type="predicted"/>
<name>A0A397SFS4_9GLOM</name>
<dbReference type="Proteomes" id="UP000265703">
    <property type="component" value="Unassembled WGS sequence"/>
</dbReference>
<feature type="coiled-coil region" evidence="1">
    <location>
        <begin position="67"/>
        <end position="101"/>
    </location>
</feature>
<gene>
    <name evidence="2" type="ORF">C1645_744385</name>
    <name evidence="3" type="ORF">C1645_744398</name>
</gene>
<accession>A0A397SFS4</accession>
<dbReference type="AlphaFoldDB" id="A0A397SFS4"/>
<evidence type="ECO:0000313" key="3">
    <source>
        <dbReference type="EMBL" id="RIA81622.1"/>
    </source>
</evidence>
<reference evidence="2 4" key="1">
    <citation type="submission" date="2018-06" db="EMBL/GenBank/DDBJ databases">
        <title>Comparative genomics reveals the genomic features of Rhizophagus irregularis, R. cerebriforme, R. diaphanum and Gigaspora rosea, and their symbiotic lifestyle signature.</title>
        <authorList>
            <person name="Morin E."/>
            <person name="San Clemente H."/>
            <person name="Chen E.C.H."/>
            <person name="De La Providencia I."/>
            <person name="Hainaut M."/>
            <person name="Kuo A."/>
            <person name="Kohler A."/>
            <person name="Murat C."/>
            <person name="Tang N."/>
            <person name="Roy S."/>
            <person name="Loubradou J."/>
            <person name="Henrissat B."/>
            <person name="Grigoriev I.V."/>
            <person name="Corradi N."/>
            <person name="Roux C."/>
            <person name="Martin F.M."/>
        </authorList>
    </citation>
    <scope>NUCLEOTIDE SEQUENCE [LARGE SCALE GENOMIC DNA]</scope>
    <source>
        <strain evidence="2 4">DAOM 227022</strain>
    </source>
</reference>
<protein>
    <submittedName>
        <fullName evidence="2">Uncharacterized protein</fullName>
    </submittedName>
</protein>
<sequence>MVLLYYFFYYLPSQKKNLRPNPLFQHQGTQTPAIRLYDDPQIKNLTDRYHLILREKLEVLKQSDELKKKFLKRIAKLKKLLESLEKIQTEAEEVHASFRQEDKFYYPERFQEFWRQSFFIVREVE</sequence>
<keyword evidence="1" id="KW-0175">Coiled coil</keyword>
<comment type="caution">
    <text evidence="2">The sequence shown here is derived from an EMBL/GenBank/DDBJ whole genome shotgun (WGS) entry which is preliminary data.</text>
</comment>